<name>A0AAP0CYJ6_9ASTR</name>
<feature type="compositionally biased region" description="Polar residues" evidence="2">
    <location>
        <begin position="131"/>
        <end position="141"/>
    </location>
</feature>
<feature type="domain" description="FAF" evidence="3">
    <location>
        <begin position="190"/>
        <end position="245"/>
    </location>
</feature>
<feature type="compositionally biased region" description="Basic and acidic residues" evidence="2">
    <location>
        <begin position="319"/>
        <end position="346"/>
    </location>
</feature>
<feature type="compositionally biased region" description="Low complexity" evidence="2">
    <location>
        <begin position="364"/>
        <end position="376"/>
    </location>
</feature>
<feature type="region of interest" description="Disordered" evidence="2">
    <location>
        <begin position="246"/>
        <end position="283"/>
    </location>
</feature>
<reference evidence="4 5" key="1">
    <citation type="submission" date="2024-04" db="EMBL/GenBank/DDBJ databases">
        <title>The reference genome of an endangered Asteraceae, Deinandra increscens subsp. villosa, native to the Central Coast of California.</title>
        <authorList>
            <person name="Guilliams M."/>
            <person name="Hasenstab-Lehman K."/>
            <person name="Meyer R."/>
            <person name="Mcevoy S."/>
        </authorList>
    </citation>
    <scope>NUCLEOTIDE SEQUENCE [LARGE SCALE GENOMIC DNA]</scope>
    <source>
        <tissue evidence="4">Leaf</tissue>
    </source>
</reference>
<evidence type="ECO:0000313" key="5">
    <source>
        <dbReference type="Proteomes" id="UP001408789"/>
    </source>
</evidence>
<accession>A0AAP0CYJ6</accession>
<dbReference type="InterPro" id="IPR046431">
    <property type="entry name" value="FAF_dom"/>
</dbReference>
<comment type="similarity">
    <text evidence="1">Belongs to the fantastic four family.</text>
</comment>
<keyword evidence="5" id="KW-1185">Reference proteome</keyword>
<feature type="compositionally biased region" description="Basic and acidic residues" evidence="2">
    <location>
        <begin position="69"/>
        <end position="80"/>
    </location>
</feature>
<evidence type="ECO:0000259" key="3">
    <source>
        <dbReference type="Pfam" id="PF11250"/>
    </source>
</evidence>
<proteinExistence type="inferred from homology"/>
<evidence type="ECO:0000256" key="1">
    <source>
        <dbReference type="ARBA" id="ARBA00008690"/>
    </source>
</evidence>
<feature type="region of interest" description="Disordered" evidence="2">
    <location>
        <begin position="175"/>
        <end position="204"/>
    </location>
</feature>
<feature type="region of interest" description="Disordered" evidence="2">
    <location>
        <begin position="131"/>
        <end position="156"/>
    </location>
</feature>
<feature type="region of interest" description="Disordered" evidence="2">
    <location>
        <begin position="55"/>
        <end position="83"/>
    </location>
</feature>
<dbReference type="AlphaFoldDB" id="A0AAP0CYJ6"/>
<feature type="region of interest" description="Disordered" evidence="2">
    <location>
        <begin position="319"/>
        <end position="376"/>
    </location>
</feature>
<dbReference type="Proteomes" id="UP001408789">
    <property type="component" value="Unassembled WGS sequence"/>
</dbReference>
<evidence type="ECO:0000256" key="2">
    <source>
        <dbReference type="SAM" id="MobiDB-lite"/>
    </source>
</evidence>
<feature type="compositionally biased region" description="Basic and acidic residues" evidence="2">
    <location>
        <begin position="248"/>
        <end position="283"/>
    </location>
</feature>
<dbReference type="InterPro" id="IPR021410">
    <property type="entry name" value="FAF"/>
</dbReference>
<feature type="region of interest" description="Disordered" evidence="2">
    <location>
        <begin position="1"/>
        <end position="21"/>
    </location>
</feature>
<protein>
    <recommendedName>
        <fullName evidence="3">FAF domain-containing protein</fullName>
    </recommendedName>
</protein>
<dbReference type="PANTHER" id="PTHR33155:SF3">
    <property type="entry name" value="PROTEIN FAF-LIKE, CHLOROPLASTIC"/>
    <property type="match status" value="1"/>
</dbReference>
<dbReference type="EMBL" id="JBCNJP010000019">
    <property type="protein sequence ID" value="KAK9062692.1"/>
    <property type="molecule type" value="Genomic_DNA"/>
</dbReference>
<feature type="compositionally biased region" description="Basic and acidic residues" evidence="2">
    <location>
        <begin position="144"/>
        <end position="156"/>
    </location>
</feature>
<comment type="caution">
    <text evidence="4">The sequence shown here is derived from an EMBL/GenBank/DDBJ whole genome shotgun (WGS) entry which is preliminary data.</text>
</comment>
<dbReference type="PANTHER" id="PTHR33155">
    <property type="entry name" value="FANTASTIC FOUR-LIKE PROTEIN (DUF3049)"/>
    <property type="match status" value="1"/>
</dbReference>
<gene>
    <name evidence="4" type="ORF">SSX86_019881</name>
</gene>
<evidence type="ECO:0000313" key="4">
    <source>
        <dbReference type="EMBL" id="KAK9062692.1"/>
    </source>
</evidence>
<organism evidence="4 5">
    <name type="scientific">Deinandra increscens subsp. villosa</name>
    <dbReference type="NCBI Taxonomy" id="3103831"/>
    <lineage>
        <taxon>Eukaryota</taxon>
        <taxon>Viridiplantae</taxon>
        <taxon>Streptophyta</taxon>
        <taxon>Embryophyta</taxon>
        <taxon>Tracheophyta</taxon>
        <taxon>Spermatophyta</taxon>
        <taxon>Magnoliopsida</taxon>
        <taxon>eudicotyledons</taxon>
        <taxon>Gunneridae</taxon>
        <taxon>Pentapetalae</taxon>
        <taxon>asterids</taxon>
        <taxon>campanulids</taxon>
        <taxon>Asterales</taxon>
        <taxon>Asteraceae</taxon>
        <taxon>Asteroideae</taxon>
        <taxon>Heliantheae alliance</taxon>
        <taxon>Madieae</taxon>
        <taxon>Madiinae</taxon>
        <taxon>Deinandra</taxon>
    </lineage>
</organism>
<sequence>MQGIVSILRSDNPEKTTKAAPLRRTLSADMSSKKWFADSGLPVMKKIASSEQIAIDSFSSSSESDEEECKVKGVGDKNPSRTDIWSAIMSQKKQDDSVKLPPPYVHPLVKKSASSLSEKSLKVCTESLGSETGSDVFASQPSSESEKSDSDNGCEKEELKVVNNPTYEKEEHKVVRFPSLTTKKPQPVRSFPPPLPSLAAARTDGPSFHVHSHRVDGRLVLEAVSVQQQKYFEAQRQDGRFLLTLINDPKEPQPPSEHERDLDMKQNSEHDNNDIDDKAADNEKVTDLNIKDIGILRDRPLNSTTTMVSVHKSQLTTKRILDRDNENRPWSRKPNTKEPKTAKLEAVEEEDSAVTESPPMPRSRGTGLPPLPRPAGAGAASVNSYQYFWRAKPTVASVIDPLITQHRPPTKTKDLVLLRGNKADSFQLKCCKEPRRTVLMWEPFCIATS</sequence>
<dbReference type="Pfam" id="PF11250">
    <property type="entry name" value="FAF"/>
    <property type="match status" value="1"/>
</dbReference>